<feature type="non-terminal residue" evidence="2">
    <location>
        <position position="1"/>
    </location>
</feature>
<organism evidence="2 3">
    <name type="scientific">Nitrosococcus oceani C-27</name>
    <dbReference type="NCBI Taxonomy" id="314279"/>
    <lineage>
        <taxon>Bacteria</taxon>
        <taxon>Pseudomonadati</taxon>
        <taxon>Pseudomonadota</taxon>
        <taxon>Gammaproteobacteria</taxon>
        <taxon>Chromatiales</taxon>
        <taxon>Chromatiaceae</taxon>
        <taxon>Nitrosococcus</taxon>
    </lineage>
</organism>
<evidence type="ECO:0000313" key="3">
    <source>
        <dbReference type="Proteomes" id="UP000028839"/>
    </source>
</evidence>
<reference evidence="2 3" key="1">
    <citation type="submission" date="2014-07" db="EMBL/GenBank/DDBJ databases">
        <title>Comparative analysis of Nitrosococcus oceani genome inventories of strains from Pacific and Atlantic gyres.</title>
        <authorList>
            <person name="Lim C.K."/>
            <person name="Wang L."/>
            <person name="Sayavedra-Soto L.A."/>
            <person name="Klotz M.G."/>
        </authorList>
    </citation>
    <scope>NUCLEOTIDE SEQUENCE [LARGE SCALE GENOMIC DNA]</scope>
    <source>
        <strain evidence="2 3">C-27</strain>
    </source>
</reference>
<protein>
    <submittedName>
        <fullName evidence="2">Ubiquinone biosynthesis protein UbiH</fullName>
    </submittedName>
</protein>
<dbReference type="HOGENOM" id="CLU_2078026_0_0_6"/>
<dbReference type="SUPFAM" id="SSF51905">
    <property type="entry name" value="FAD/NAD(P)-binding domain"/>
    <property type="match status" value="1"/>
</dbReference>
<accession>A0A0E2YYC0</accession>
<evidence type="ECO:0000259" key="1">
    <source>
        <dbReference type="Pfam" id="PF01494"/>
    </source>
</evidence>
<feature type="non-terminal residue" evidence="2">
    <location>
        <position position="118"/>
    </location>
</feature>
<dbReference type="PANTHER" id="PTHR43876:SF7">
    <property type="entry name" value="UBIQUINONE BIOSYNTHESIS MONOOXYGENASE COQ6, MITOCHONDRIAL"/>
    <property type="match status" value="1"/>
</dbReference>
<name>A0A0E2YYC0_9GAMM</name>
<dbReference type="Pfam" id="PF01494">
    <property type="entry name" value="FAD_binding_3"/>
    <property type="match status" value="1"/>
</dbReference>
<sequence length="118" mass="13374">LPELAFIAENRQLQTTIWHMLESSKENIRIYCPAKWTAITWHDTHVDVELTDGTELEAALIIGADGVNSWVRKQAGIDVSQHAYDQVGVVANFSTELSHRQIAHQWFRRDGVLALLPL</sequence>
<dbReference type="AlphaFoldDB" id="A0A0E2YYC0"/>
<dbReference type="InterPro" id="IPR051205">
    <property type="entry name" value="UbiH/COQ6_monooxygenase"/>
</dbReference>
<feature type="domain" description="FAD-binding" evidence="1">
    <location>
        <begin position="25"/>
        <end position="107"/>
    </location>
</feature>
<dbReference type="PANTHER" id="PTHR43876">
    <property type="entry name" value="UBIQUINONE BIOSYNTHESIS MONOOXYGENASE COQ6, MITOCHONDRIAL"/>
    <property type="match status" value="1"/>
</dbReference>
<keyword evidence="2" id="KW-0830">Ubiquinone</keyword>
<evidence type="ECO:0000313" key="2">
    <source>
        <dbReference type="EMBL" id="KFI17941.1"/>
    </source>
</evidence>
<dbReference type="Gene3D" id="3.50.50.60">
    <property type="entry name" value="FAD/NAD(P)-binding domain"/>
    <property type="match status" value="1"/>
</dbReference>
<gene>
    <name evidence="2" type="ORF">IB75_17215</name>
</gene>
<dbReference type="InterPro" id="IPR002938">
    <property type="entry name" value="FAD-bd"/>
</dbReference>
<comment type="caution">
    <text evidence="2">The sequence shown here is derived from an EMBL/GenBank/DDBJ whole genome shotgun (WGS) entry which is preliminary data.</text>
</comment>
<dbReference type="GO" id="GO:0071949">
    <property type="term" value="F:FAD binding"/>
    <property type="evidence" value="ECO:0007669"/>
    <property type="project" value="InterPro"/>
</dbReference>
<dbReference type="Proteomes" id="UP000028839">
    <property type="component" value="Unassembled WGS sequence"/>
</dbReference>
<dbReference type="InterPro" id="IPR036188">
    <property type="entry name" value="FAD/NAD-bd_sf"/>
</dbReference>
<dbReference type="EMBL" id="JPGN01000249">
    <property type="protein sequence ID" value="KFI17941.1"/>
    <property type="molecule type" value="Genomic_DNA"/>
</dbReference>
<proteinExistence type="predicted"/>